<comment type="caution">
    <text evidence="1">The sequence shown here is derived from an EMBL/GenBank/DDBJ whole genome shotgun (WGS) entry which is preliminary data.</text>
</comment>
<sequence length="198" mass="22549">MALTDLASYIDASPNAHITLLKWCRDSKGVPHQFLVLNVELLTPDSGRRALWLRLDRRSHRDATPSQLLSSTSASADTATLSEFEQPLFNGEQHRLEVQTTFMTPPPLETLRDLLFIVMHESSKYKVIHENCMFFCSVIYEDLVSLGKGWNFLGAPNKYSMSLGPEARARIRARRRTYVFIPPFLPRLSLLSLRPCSL</sequence>
<dbReference type="Proteomes" id="UP000886523">
    <property type="component" value="Unassembled WGS sequence"/>
</dbReference>
<protein>
    <submittedName>
        <fullName evidence="1">Uncharacterized protein</fullName>
    </submittedName>
</protein>
<accession>A0A9P6E0Q4</accession>
<evidence type="ECO:0000313" key="2">
    <source>
        <dbReference type="Proteomes" id="UP000886523"/>
    </source>
</evidence>
<keyword evidence="2" id="KW-1185">Reference proteome</keyword>
<reference evidence="1" key="1">
    <citation type="journal article" date="2020" name="Nat. Commun.">
        <title>Large-scale genome sequencing of mycorrhizal fungi provides insights into the early evolution of symbiotic traits.</title>
        <authorList>
            <person name="Miyauchi S."/>
            <person name="Kiss E."/>
            <person name="Kuo A."/>
            <person name="Drula E."/>
            <person name="Kohler A."/>
            <person name="Sanchez-Garcia M."/>
            <person name="Morin E."/>
            <person name="Andreopoulos B."/>
            <person name="Barry K.W."/>
            <person name="Bonito G."/>
            <person name="Buee M."/>
            <person name="Carver A."/>
            <person name="Chen C."/>
            <person name="Cichocki N."/>
            <person name="Clum A."/>
            <person name="Culley D."/>
            <person name="Crous P.W."/>
            <person name="Fauchery L."/>
            <person name="Girlanda M."/>
            <person name="Hayes R.D."/>
            <person name="Keri Z."/>
            <person name="LaButti K."/>
            <person name="Lipzen A."/>
            <person name="Lombard V."/>
            <person name="Magnuson J."/>
            <person name="Maillard F."/>
            <person name="Murat C."/>
            <person name="Nolan M."/>
            <person name="Ohm R.A."/>
            <person name="Pangilinan J."/>
            <person name="Pereira M.F."/>
            <person name="Perotto S."/>
            <person name="Peter M."/>
            <person name="Pfister S."/>
            <person name="Riley R."/>
            <person name="Sitrit Y."/>
            <person name="Stielow J.B."/>
            <person name="Szollosi G."/>
            <person name="Zifcakova L."/>
            <person name="Stursova M."/>
            <person name="Spatafora J.W."/>
            <person name="Tedersoo L."/>
            <person name="Vaario L.M."/>
            <person name="Yamada A."/>
            <person name="Yan M."/>
            <person name="Wang P."/>
            <person name="Xu J."/>
            <person name="Bruns T."/>
            <person name="Baldrian P."/>
            <person name="Vilgalys R."/>
            <person name="Dunand C."/>
            <person name="Henrissat B."/>
            <person name="Grigoriev I.V."/>
            <person name="Hibbett D."/>
            <person name="Nagy L.G."/>
            <person name="Martin F.M."/>
        </authorList>
    </citation>
    <scope>NUCLEOTIDE SEQUENCE</scope>
    <source>
        <strain evidence="1">UP504</strain>
    </source>
</reference>
<dbReference type="EMBL" id="MU128932">
    <property type="protein sequence ID" value="KAF9517360.1"/>
    <property type="molecule type" value="Genomic_DNA"/>
</dbReference>
<name>A0A9P6E0Q4_9AGAM</name>
<evidence type="ECO:0000313" key="1">
    <source>
        <dbReference type="EMBL" id="KAF9517360.1"/>
    </source>
</evidence>
<dbReference type="AlphaFoldDB" id="A0A9P6E0Q4"/>
<gene>
    <name evidence="1" type="ORF">BS47DRAFT_525708</name>
</gene>
<proteinExistence type="predicted"/>
<organism evidence="1 2">
    <name type="scientific">Hydnum rufescens UP504</name>
    <dbReference type="NCBI Taxonomy" id="1448309"/>
    <lineage>
        <taxon>Eukaryota</taxon>
        <taxon>Fungi</taxon>
        <taxon>Dikarya</taxon>
        <taxon>Basidiomycota</taxon>
        <taxon>Agaricomycotina</taxon>
        <taxon>Agaricomycetes</taxon>
        <taxon>Cantharellales</taxon>
        <taxon>Hydnaceae</taxon>
        <taxon>Hydnum</taxon>
    </lineage>
</organism>